<organism evidence="1">
    <name type="scientific">Prunus dulcis</name>
    <name type="common">Almond</name>
    <name type="synonym">Amygdalus dulcis</name>
    <dbReference type="NCBI Taxonomy" id="3755"/>
    <lineage>
        <taxon>Eukaryota</taxon>
        <taxon>Viridiplantae</taxon>
        <taxon>Streptophyta</taxon>
        <taxon>Embryophyta</taxon>
        <taxon>Tracheophyta</taxon>
        <taxon>Spermatophyta</taxon>
        <taxon>Magnoliopsida</taxon>
        <taxon>eudicotyledons</taxon>
        <taxon>Gunneridae</taxon>
        <taxon>Pentapetalae</taxon>
        <taxon>rosids</taxon>
        <taxon>fabids</taxon>
        <taxon>Rosales</taxon>
        <taxon>Rosaceae</taxon>
        <taxon>Amygdaloideae</taxon>
        <taxon>Amygdaleae</taxon>
        <taxon>Prunus</taxon>
    </lineage>
</organism>
<dbReference type="AlphaFoldDB" id="A0A4Y1R4U8"/>
<evidence type="ECO:0000313" key="1">
    <source>
        <dbReference type="EMBL" id="BBG99165.1"/>
    </source>
</evidence>
<dbReference type="PANTHER" id="PTHR11439">
    <property type="entry name" value="GAG-POL-RELATED RETROTRANSPOSON"/>
    <property type="match status" value="1"/>
</dbReference>
<sequence>MKGLTGSKVVNTPLEHNVKLHASDGTLLSNPTLYGELVGSLNYLTITRPDSSHAVHCESIHGCPRLVHFAAVLHFLQYLKGNLFQGLHFSSKSNLTLRAYSDSDWAGDITDRRSTTGFCIFLGDSLISWKSKKQTSCSF</sequence>
<dbReference type="CDD" id="cd09272">
    <property type="entry name" value="RNase_HI_RT_Ty1"/>
    <property type="match status" value="1"/>
</dbReference>
<accession>A0A4Y1R4U8</accession>
<dbReference type="PANTHER" id="PTHR11439:SF461">
    <property type="entry name" value="OS10G0432200 PROTEIN"/>
    <property type="match status" value="1"/>
</dbReference>
<dbReference type="EMBL" id="AP019299">
    <property type="protein sequence ID" value="BBG99165.1"/>
    <property type="molecule type" value="Genomic_DNA"/>
</dbReference>
<evidence type="ECO:0008006" key="2">
    <source>
        <dbReference type="Google" id="ProtNLM"/>
    </source>
</evidence>
<proteinExistence type="predicted"/>
<reference evidence="1" key="1">
    <citation type="journal article" date="2019" name="Science">
        <title>Mutation of a bHLH transcription factor allowed almond domestication.</title>
        <authorList>
            <person name="Sanchez-Perez R."/>
            <person name="Pavan S."/>
            <person name="Mazzeo R."/>
            <person name="Moldovan C."/>
            <person name="Aiese Cigliano R."/>
            <person name="Del Cueto J."/>
            <person name="Ricciardi F."/>
            <person name="Lotti C."/>
            <person name="Ricciardi L."/>
            <person name="Dicenta F."/>
            <person name="Lopez-Marques R.L."/>
            <person name="Lindberg Moller B."/>
        </authorList>
    </citation>
    <scope>NUCLEOTIDE SEQUENCE</scope>
</reference>
<gene>
    <name evidence="1" type="ORF">Prudu_008765</name>
</gene>
<name>A0A4Y1R4U8_PRUDU</name>
<protein>
    <recommendedName>
        <fullName evidence="2">Transposable element protein</fullName>
    </recommendedName>
</protein>